<accession>A0A4U0GP84</accession>
<name>A0A4U0GP84_9SPHI</name>
<proteinExistence type="predicted"/>
<evidence type="ECO:0000313" key="1">
    <source>
        <dbReference type="EMBL" id="TJY60695.1"/>
    </source>
</evidence>
<dbReference type="Proteomes" id="UP000309872">
    <property type="component" value="Unassembled WGS sequence"/>
</dbReference>
<sequence>MDKYREEIEQLILGIPDRGKILFAALTAERLYPNYMFFQRINRWGKLESLGEGLSIIYQSLIKDDLFNSSEIEFAIANLEIVTPDTEEFPDITTSFALDACTSISSILSYLLEKNTEHIVDVAIFARDTVDMFIQEKYDIIPSDSLMEAKIANDPLMIKEKERQKKLLDRLRNIEMEIITDDFINSLRDKTPIIELEIFEK</sequence>
<dbReference type="RefSeq" id="WP_136823014.1">
    <property type="nucleotide sequence ID" value="NZ_BMJX01000011.1"/>
</dbReference>
<keyword evidence="2" id="KW-1185">Reference proteome</keyword>
<dbReference type="InterPro" id="IPR007338">
    <property type="entry name" value="DUF416"/>
</dbReference>
<organism evidence="1 2">
    <name type="scientific">Sphingobacterium alkalisoli</name>
    <dbReference type="NCBI Taxonomy" id="1874115"/>
    <lineage>
        <taxon>Bacteria</taxon>
        <taxon>Pseudomonadati</taxon>
        <taxon>Bacteroidota</taxon>
        <taxon>Sphingobacteriia</taxon>
        <taxon>Sphingobacteriales</taxon>
        <taxon>Sphingobacteriaceae</taxon>
        <taxon>Sphingobacterium</taxon>
    </lineage>
</organism>
<protein>
    <submittedName>
        <fullName evidence="1">DUF416 family protein</fullName>
    </submittedName>
</protein>
<dbReference type="InterPro" id="IPR023381">
    <property type="entry name" value="YP001051499.1-like_dom_sf"/>
</dbReference>
<reference evidence="1 2" key="1">
    <citation type="submission" date="2019-04" db="EMBL/GenBank/DDBJ databases">
        <title>Sphingobacterium olei sp. nov., isolated from oil-contaminated soil.</title>
        <authorList>
            <person name="Liu B."/>
        </authorList>
    </citation>
    <scope>NUCLEOTIDE SEQUENCE [LARGE SCALE GENOMIC DNA]</scope>
    <source>
        <strain evidence="1 2">Y3L14</strain>
    </source>
</reference>
<dbReference type="Gene3D" id="1.20.1590.10">
    <property type="entry name" value="YP_001051499.1 domain like"/>
    <property type="match status" value="1"/>
</dbReference>
<dbReference type="EMBL" id="SUKA01000011">
    <property type="protein sequence ID" value="TJY60695.1"/>
    <property type="molecule type" value="Genomic_DNA"/>
</dbReference>
<evidence type="ECO:0000313" key="2">
    <source>
        <dbReference type="Proteomes" id="UP000309872"/>
    </source>
</evidence>
<dbReference type="AlphaFoldDB" id="A0A4U0GP84"/>
<gene>
    <name evidence="1" type="ORF">FAZ19_22405</name>
</gene>
<comment type="caution">
    <text evidence="1">The sequence shown here is derived from an EMBL/GenBank/DDBJ whole genome shotgun (WGS) entry which is preliminary data.</text>
</comment>
<dbReference type="Pfam" id="PF04222">
    <property type="entry name" value="DUF416"/>
    <property type="match status" value="1"/>
</dbReference>
<dbReference type="OrthoDB" id="9204516at2"/>